<evidence type="ECO:0000313" key="1">
    <source>
        <dbReference type="EMBL" id="RMZ96228.1"/>
    </source>
</evidence>
<reference evidence="1 2" key="1">
    <citation type="journal article" date="2018" name="Sci. Rep.">
        <title>Genomic signatures of local adaptation to the degree of environmental predictability in rotifers.</title>
        <authorList>
            <person name="Franch-Gras L."/>
            <person name="Hahn C."/>
            <person name="Garcia-Roger E.M."/>
            <person name="Carmona M.J."/>
            <person name="Serra M."/>
            <person name="Gomez A."/>
        </authorList>
    </citation>
    <scope>NUCLEOTIDE SEQUENCE [LARGE SCALE GENOMIC DNA]</scope>
    <source>
        <strain evidence="1">HYR1</strain>
    </source>
</reference>
<accession>A0A3M7PB08</accession>
<keyword evidence="2" id="KW-1185">Reference proteome</keyword>
<comment type="caution">
    <text evidence="1">The sequence shown here is derived from an EMBL/GenBank/DDBJ whole genome shotgun (WGS) entry which is preliminary data.</text>
</comment>
<protein>
    <submittedName>
        <fullName evidence="1">Uncharacterized protein</fullName>
    </submittedName>
</protein>
<dbReference type="AlphaFoldDB" id="A0A3M7PB08"/>
<organism evidence="1 2">
    <name type="scientific">Brachionus plicatilis</name>
    <name type="common">Marine rotifer</name>
    <name type="synonym">Brachionus muelleri</name>
    <dbReference type="NCBI Taxonomy" id="10195"/>
    <lineage>
        <taxon>Eukaryota</taxon>
        <taxon>Metazoa</taxon>
        <taxon>Spiralia</taxon>
        <taxon>Gnathifera</taxon>
        <taxon>Rotifera</taxon>
        <taxon>Eurotatoria</taxon>
        <taxon>Monogononta</taxon>
        <taxon>Pseudotrocha</taxon>
        <taxon>Ploima</taxon>
        <taxon>Brachionidae</taxon>
        <taxon>Brachionus</taxon>
    </lineage>
</organism>
<dbReference type="Proteomes" id="UP000276133">
    <property type="component" value="Unassembled WGS sequence"/>
</dbReference>
<sequence length="69" mass="8237">MYLCINYIHFEKILSSVNIDELRLKNFLNKLTKNLNKARSIFVHVISPYVQFNDSKSFKLQKFTNLVKK</sequence>
<evidence type="ECO:0000313" key="2">
    <source>
        <dbReference type="Proteomes" id="UP000276133"/>
    </source>
</evidence>
<name>A0A3M7PB08_BRAPC</name>
<dbReference type="EMBL" id="REGN01012293">
    <property type="protein sequence ID" value="RMZ96228.1"/>
    <property type="molecule type" value="Genomic_DNA"/>
</dbReference>
<proteinExistence type="predicted"/>
<gene>
    <name evidence="1" type="ORF">BpHYR1_032251</name>
</gene>